<dbReference type="Proteomes" id="UP000440224">
    <property type="component" value="Unassembled WGS sequence"/>
</dbReference>
<comment type="caution">
    <text evidence="2">The sequence shown here is derived from an EMBL/GenBank/DDBJ whole genome shotgun (WGS) entry which is preliminary data.</text>
</comment>
<feature type="region of interest" description="Disordered" evidence="1">
    <location>
        <begin position="211"/>
        <end position="244"/>
    </location>
</feature>
<dbReference type="AlphaFoldDB" id="A0A6N7Q2Z9"/>
<name>A0A6N7Q2Z9_9BACT</name>
<proteinExistence type="predicted"/>
<dbReference type="RefSeq" id="WP_153825178.1">
    <property type="nucleotide sequence ID" value="NZ_WJIE01000031.1"/>
</dbReference>
<sequence>MDRASLISKIGTLANAIGSMAPVFDTPENVLKSKDADFLYEVLCYFFMISKLRSGTVITYVKGQLGHALPGRHGSKWKHSHFEVAVPSGERLHLCMATYILDAYDAKRAPDISLQQATSDTTPRYENIIAIWDAKHRKAREEDRVTRGDFEKFRGDVEVLRIPPPSAGDLTERVCSPEFSVSALITNGLPPGEPAARFLDLGFSCVAKFTGEAGPVPNPPRTQHYTRSTAKRTSPSAQPPAMAASPSAIALFASVAPDGQHPQGET</sequence>
<organism evidence="2 3">
    <name type="scientific">Polyangium spumosum</name>
    <dbReference type="NCBI Taxonomy" id="889282"/>
    <lineage>
        <taxon>Bacteria</taxon>
        <taxon>Pseudomonadati</taxon>
        <taxon>Myxococcota</taxon>
        <taxon>Polyangia</taxon>
        <taxon>Polyangiales</taxon>
        <taxon>Polyangiaceae</taxon>
        <taxon>Polyangium</taxon>
    </lineage>
</organism>
<keyword evidence="3" id="KW-1185">Reference proteome</keyword>
<feature type="compositionally biased region" description="Low complexity" evidence="1">
    <location>
        <begin position="234"/>
        <end position="244"/>
    </location>
</feature>
<evidence type="ECO:0000313" key="3">
    <source>
        <dbReference type="Proteomes" id="UP000440224"/>
    </source>
</evidence>
<protein>
    <submittedName>
        <fullName evidence="2">Uncharacterized protein</fullName>
    </submittedName>
</protein>
<evidence type="ECO:0000256" key="1">
    <source>
        <dbReference type="SAM" id="MobiDB-lite"/>
    </source>
</evidence>
<accession>A0A6N7Q2Z9</accession>
<reference evidence="2 3" key="1">
    <citation type="submission" date="2019-10" db="EMBL/GenBank/DDBJ databases">
        <title>A soil myxobacterium in the family Polyangiaceae.</title>
        <authorList>
            <person name="Li Y."/>
            <person name="Wang J."/>
        </authorList>
    </citation>
    <scope>NUCLEOTIDE SEQUENCE [LARGE SCALE GENOMIC DNA]</scope>
    <source>
        <strain evidence="2 3">DSM 14734</strain>
    </source>
</reference>
<dbReference type="EMBL" id="WJIE01000031">
    <property type="protein sequence ID" value="MRG98409.1"/>
    <property type="molecule type" value="Genomic_DNA"/>
</dbReference>
<gene>
    <name evidence="2" type="ORF">GF068_41815</name>
</gene>
<feature type="compositionally biased region" description="Polar residues" evidence="1">
    <location>
        <begin position="221"/>
        <end position="233"/>
    </location>
</feature>
<evidence type="ECO:0000313" key="2">
    <source>
        <dbReference type="EMBL" id="MRG98409.1"/>
    </source>
</evidence>